<organism evidence="2 3">
    <name type="scientific">Aspergillus terreus (strain NIH 2624 / FGSC A1156)</name>
    <dbReference type="NCBI Taxonomy" id="341663"/>
    <lineage>
        <taxon>Eukaryota</taxon>
        <taxon>Fungi</taxon>
        <taxon>Dikarya</taxon>
        <taxon>Ascomycota</taxon>
        <taxon>Pezizomycotina</taxon>
        <taxon>Eurotiomycetes</taxon>
        <taxon>Eurotiomycetidae</taxon>
        <taxon>Eurotiales</taxon>
        <taxon>Aspergillaceae</taxon>
        <taxon>Aspergillus</taxon>
        <taxon>Aspergillus subgen. Circumdati</taxon>
    </lineage>
</organism>
<accession>Q0C7C8</accession>
<keyword evidence="1" id="KW-0472">Membrane</keyword>
<name>Q0C7C8_ASPTN</name>
<dbReference type="HOGENOM" id="CLU_1948412_0_0_1"/>
<dbReference type="Proteomes" id="UP000007963">
    <property type="component" value="Unassembled WGS sequence"/>
</dbReference>
<feature type="transmembrane region" description="Helical" evidence="1">
    <location>
        <begin position="20"/>
        <end position="43"/>
    </location>
</feature>
<reference evidence="3" key="1">
    <citation type="submission" date="2005-09" db="EMBL/GenBank/DDBJ databases">
        <title>Annotation of the Aspergillus terreus NIH2624 genome.</title>
        <authorList>
            <person name="Birren B.W."/>
            <person name="Lander E.S."/>
            <person name="Galagan J.E."/>
            <person name="Nusbaum C."/>
            <person name="Devon K."/>
            <person name="Henn M."/>
            <person name="Ma L.-J."/>
            <person name="Jaffe D.B."/>
            <person name="Butler J."/>
            <person name="Alvarez P."/>
            <person name="Gnerre S."/>
            <person name="Grabherr M."/>
            <person name="Kleber M."/>
            <person name="Mauceli E.W."/>
            <person name="Brockman W."/>
            <person name="Rounsley S."/>
            <person name="Young S.K."/>
            <person name="LaButti K."/>
            <person name="Pushparaj V."/>
            <person name="DeCaprio D."/>
            <person name="Crawford M."/>
            <person name="Koehrsen M."/>
            <person name="Engels R."/>
            <person name="Montgomery P."/>
            <person name="Pearson M."/>
            <person name="Howarth C."/>
            <person name="Larson L."/>
            <person name="Luoma S."/>
            <person name="White J."/>
            <person name="Alvarado L."/>
            <person name="Kodira C.D."/>
            <person name="Zeng Q."/>
            <person name="Oleary S."/>
            <person name="Yandava C."/>
            <person name="Denning D.W."/>
            <person name="Nierman W.C."/>
            <person name="Milne T."/>
            <person name="Madden K."/>
        </authorList>
    </citation>
    <scope>NUCLEOTIDE SEQUENCE [LARGE SCALE GENOMIC DNA]</scope>
    <source>
        <strain evidence="3">NIH 2624 / FGSC A1156</strain>
    </source>
</reference>
<proteinExistence type="predicted"/>
<gene>
    <name evidence="2" type="ORF">ATEG_10406</name>
</gene>
<dbReference type="AlphaFoldDB" id="Q0C7C8"/>
<protein>
    <submittedName>
        <fullName evidence="2">Uncharacterized protein</fullName>
    </submittedName>
</protein>
<sequence>MVNTHSSSSKSTLYSTISRYILLNYSLLDYSNLLFLEYMLAAFPRRENRPYKISINFKLDKYEGTIFFLILVLSDYGLILFNPLLCITFLTVIICLNIYITFKIINKNLHIYTFRMKKVFKRFFTLFFK</sequence>
<evidence type="ECO:0000313" key="2">
    <source>
        <dbReference type="EMBL" id="EAU29222.1"/>
    </source>
</evidence>
<dbReference type="EMBL" id="CH476614">
    <property type="protein sequence ID" value="EAU29222.1"/>
    <property type="molecule type" value="Genomic_DNA"/>
</dbReference>
<dbReference type="RefSeq" id="XP_001218754.1">
    <property type="nucleotide sequence ID" value="XM_001218753.1"/>
</dbReference>
<feature type="transmembrane region" description="Helical" evidence="1">
    <location>
        <begin position="87"/>
        <end position="106"/>
    </location>
</feature>
<dbReference type="GeneID" id="4354745"/>
<dbReference type="VEuPathDB" id="FungiDB:ATEG_10406"/>
<keyword evidence="1" id="KW-1133">Transmembrane helix</keyword>
<evidence type="ECO:0000313" key="3">
    <source>
        <dbReference type="Proteomes" id="UP000007963"/>
    </source>
</evidence>
<evidence type="ECO:0000256" key="1">
    <source>
        <dbReference type="SAM" id="Phobius"/>
    </source>
</evidence>
<keyword evidence="1" id="KW-0812">Transmembrane</keyword>